<keyword evidence="1" id="KW-0413">Isomerase</keyword>
<feature type="domain" description="UDP-N-acetylglucosamine 2-epimerase" evidence="2">
    <location>
        <begin position="23"/>
        <end position="355"/>
    </location>
</feature>
<dbReference type="InterPro" id="IPR029767">
    <property type="entry name" value="WecB-like"/>
</dbReference>
<dbReference type="AlphaFoldDB" id="A0A916VF50"/>
<reference evidence="3" key="1">
    <citation type="submission" date="2020-08" db="EMBL/GenBank/DDBJ databases">
        <authorList>
            <person name="Uke A."/>
            <person name="Chhe C."/>
            <person name="Baramee S."/>
            <person name="Kosugi A."/>
        </authorList>
    </citation>
    <scope>NUCLEOTIDE SEQUENCE</scope>
    <source>
        <strain evidence="3">DA-C8</strain>
    </source>
</reference>
<organism evidence="3 4">
    <name type="scientific">Insulibacter thermoxylanivorax</name>
    <dbReference type="NCBI Taxonomy" id="2749268"/>
    <lineage>
        <taxon>Bacteria</taxon>
        <taxon>Bacillati</taxon>
        <taxon>Bacillota</taxon>
        <taxon>Bacilli</taxon>
        <taxon>Bacillales</taxon>
        <taxon>Paenibacillaceae</taxon>
        <taxon>Insulibacter</taxon>
    </lineage>
</organism>
<dbReference type="EMBL" id="BMAQ01000002">
    <property type="protein sequence ID" value="GFR36996.1"/>
    <property type="molecule type" value="Genomic_DNA"/>
</dbReference>
<proteinExistence type="inferred from homology"/>
<name>A0A916VF50_9BACL</name>
<dbReference type="RefSeq" id="WP_200965294.1">
    <property type="nucleotide sequence ID" value="NZ_BMAQ01000002.1"/>
</dbReference>
<gene>
    <name evidence="3" type="ORF">PRECH8_02920</name>
</gene>
<reference evidence="3" key="2">
    <citation type="journal article" date="2021" name="Data Brief">
        <title>Draft genome sequence data of the facultative, thermophilic, xylanolytic bacterium Paenibacillus sp. strain DA-C8.</title>
        <authorList>
            <person name="Chhe C."/>
            <person name="Uke A."/>
            <person name="Baramee S."/>
            <person name="Ungkulpasvich U."/>
            <person name="Tachaapaikoon C."/>
            <person name="Pason P."/>
            <person name="Waeonukul R."/>
            <person name="Ratanakhanokchai K."/>
            <person name="Kosugi A."/>
        </authorList>
    </citation>
    <scope>NUCLEOTIDE SEQUENCE</scope>
    <source>
        <strain evidence="3">DA-C8</strain>
    </source>
</reference>
<comment type="caution">
    <text evidence="3">The sequence shown here is derived from an EMBL/GenBank/DDBJ whole genome shotgun (WGS) entry which is preliminary data.</text>
</comment>
<evidence type="ECO:0000313" key="3">
    <source>
        <dbReference type="EMBL" id="GFR36996.1"/>
    </source>
</evidence>
<evidence type="ECO:0000259" key="2">
    <source>
        <dbReference type="Pfam" id="PF02350"/>
    </source>
</evidence>
<dbReference type="Gene3D" id="3.40.50.2000">
    <property type="entry name" value="Glycogen Phosphorylase B"/>
    <property type="match status" value="2"/>
</dbReference>
<dbReference type="CDD" id="cd03786">
    <property type="entry name" value="GTB_UDP-GlcNAc_2-Epimerase"/>
    <property type="match status" value="1"/>
</dbReference>
<dbReference type="SUPFAM" id="SSF53756">
    <property type="entry name" value="UDP-Glycosyltransferase/glycogen phosphorylase"/>
    <property type="match status" value="1"/>
</dbReference>
<accession>A0A916VF50</accession>
<dbReference type="NCBIfam" id="TIGR00236">
    <property type="entry name" value="wecB"/>
    <property type="match status" value="1"/>
</dbReference>
<dbReference type="GO" id="GO:0016853">
    <property type="term" value="F:isomerase activity"/>
    <property type="evidence" value="ECO:0007669"/>
    <property type="project" value="UniProtKB-KW"/>
</dbReference>
<evidence type="ECO:0000313" key="4">
    <source>
        <dbReference type="Proteomes" id="UP000654993"/>
    </source>
</evidence>
<dbReference type="InterPro" id="IPR003331">
    <property type="entry name" value="UDP_GlcNAc_Epimerase_2_dom"/>
</dbReference>
<dbReference type="Pfam" id="PF02350">
    <property type="entry name" value="Epimerase_2"/>
    <property type="match status" value="1"/>
</dbReference>
<evidence type="ECO:0000256" key="1">
    <source>
        <dbReference type="RuleBase" id="RU003513"/>
    </source>
</evidence>
<keyword evidence="4" id="KW-1185">Reference proteome</keyword>
<comment type="similarity">
    <text evidence="1">Belongs to the UDP-N-acetylglucosamine 2-epimerase family.</text>
</comment>
<dbReference type="Proteomes" id="UP000654993">
    <property type="component" value="Unassembled WGS sequence"/>
</dbReference>
<dbReference type="PANTHER" id="PTHR43174">
    <property type="entry name" value="UDP-N-ACETYLGLUCOSAMINE 2-EPIMERASE"/>
    <property type="match status" value="1"/>
</dbReference>
<protein>
    <submittedName>
        <fullName evidence="3">UDP-N-acetyl glucosamine 2-epimerase</fullName>
    </submittedName>
</protein>
<dbReference type="PANTHER" id="PTHR43174:SF1">
    <property type="entry name" value="UDP-N-ACETYLGLUCOSAMINE 2-EPIMERASE"/>
    <property type="match status" value="1"/>
</dbReference>
<sequence length="362" mass="40724">MKILTVVGTRPEIIRLSLIIHKLDRYADQHILVHTGQNFSDRLSSIFFRDLGIRSPDYILSDQQRSLGGQLAVLFTQLEQLIARERPDRLLVLGDTNSALSALLAERMGVPAVHMEAGNRCYDSRVPEEINRRAIDAVSTINMPYTPQSQRNLLREGVPADRIVLTGNPIYEVLQAYGTQIEGSEILDLLSLREGEYMVVTIHRAENVDHEESLLEIVRGLNLVAESFGLRMITSLHPRTRSKIRHMTDDLHPLIELYEPFGFFDFVKLEKHAACVLTDSGTVQEECCIFRVPAVTVRMTTERPETVDCGSNIVSGIDAESIRRAAAIQLASDRNWSHPDGYLEPAVSDTVVKFLQGRIPTR</sequence>